<dbReference type="InterPro" id="IPR057670">
    <property type="entry name" value="SH3_retrovirus"/>
</dbReference>
<protein>
    <recommendedName>
        <fullName evidence="3">Integrase catalytic domain-containing protein</fullName>
    </recommendedName>
</protein>
<dbReference type="PANTHER" id="PTHR42648:SF28">
    <property type="entry name" value="TRANSPOSON-ENCODED PROTEIN WITH RIBONUCLEASE H-LIKE AND RETROVIRUS ZINC FINGER-LIKE DOMAINS"/>
    <property type="match status" value="1"/>
</dbReference>
<dbReference type="GO" id="GO:0015074">
    <property type="term" value="P:DNA integration"/>
    <property type="evidence" value="ECO:0007669"/>
    <property type="project" value="InterPro"/>
</dbReference>
<dbReference type="InterPro" id="IPR001584">
    <property type="entry name" value="Integrase_cat-core"/>
</dbReference>
<gene>
    <name evidence="4" type="ORF">HRI_004716800</name>
</gene>
<dbReference type="Pfam" id="PF22936">
    <property type="entry name" value="Pol_BBD"/>
    <property type="match status" value="1"/>
</dbReference>
<accession>A0A9W7J9H4</accession>
<dbReference type="Pfam" id="PF13976">
    <property type="entry name" value="gag_pre-integrs"/>
    <property type="match status" value="1"/>
</dbReference>
<keyword evidence="1" id="KW-0378">Hydrolase</keyword>
<dbReference type="PANTHER" id="PTHR42648">
    <property type="entry name" value="TRANSPOSASE, PUTATIVE-RELATED"/>
    <property type="match status" value="1"/>
</dbReference>
<dbReference type="InterPro" id="IPR039537">
    <property type="entry name" value="Retrotran_Ty1/copia-like"/>
</dbReference>
<sequence length="738" mass="84257">MEINTSKMIMLNGTDYQLWHNKMKDLLFVKALHLSVFATQKLDSKVMKNENLSINKSGNNKLFLLKKMMALKYKEGTSTADHETFQVSLINSAPQGIITLDLAKSSVLNEEVRRSQGSTSQSEVLVTENMGEIEIKMLKKENKGGGDKHDRKDDEKSERVATATHDDFLVICDENLVNLVCDETSWVIDTGASLHVTSRRDFFTSYTPSDFGVLKMGNDNLVLVIGMRDVSLVSNNGTNLTLKDVRHAPDICLNLISAGKLDDEGFCNTFSERQWKLTKGSLDVARGKKSSNLYLMSASTYGDTVNVTVNDSSTELWHKRLSHMSEKGLNCLAKRNQLSGLKNATQKNCVHCLAGKQRRVSFRSPPPHRRSELLELVLLDIFGPIKVRSHGGALYFETFIDDCSRKLWVYTLMSKDQVFEVFKQFQASVERETRKKLKCIRTDNGDEYTRPFHEYYLRQGIRHQRTPPKTSHLNGLAKRMNRTLIERVRYRVWFGKDVSYDHLRVFGCKTFVHVLKDERSKLDAKTRQCIFIGYGLDGEFGYRLYDPLQKKLVRSRDVIFVEDRTIDDIDKTKKANSQDSDELIDVNPVPLDPSPDPIQGEVHGDVNDDQQDIGDLDAPMDDVVNDQQQAHIAPPAAPLRRSSRNRRYSIRYSSNEYALLTDEGEPECYEEAMESECKDQSKHVDVRYHWIRDVLEAKLLELEKIRTDDNGADMLTKDLPRVKFEACCLTSDMEAFPT</sequence>
<dbReference type="InterPro" id="IPR036397">
    <property type="entry name" value="RNaseH_sf"/>
</dbReference>
<dbReference type="AlphaFoldDB" id="A0A9W7J9H4"/>
<evidence type="ECO:0000256" key="1">
    <source>
        <dbReference type="ARBA" id="ARBA00022670"/>
    </source>
</evidence>
<feature type="region of interest" description="Disordered" evidence="2">
    <location>
        <begin position="571"/>
        <end position="590"/>
    </location>
</feature>
<proteinExistence type="predicted"/>
<dbReference type="PROSITE" id="PS50994">
    <property type="entry name" value="INTEGRASE"/>
    <property type="match status" value="1"/>
</dbReference>
<dbReference type="InterPro" id="IPR012337">
    <property type="entry name" value="RNaseH-like_sf"/>
</dbReference>
<dbReference type="EMBL" id="BSYR01000056">
    <property type="protein sequence ID" value="GMJ10475.1"/>
    <property type="molecule type" value="Genomic_DNA"/>
</dbReference>
<dbReference type="OrthoDB" id="1434865at2759"/>
<name>A0A9W7J9H4_HIBTR</name>
<feature type="region of interest" description="Disordered" evidence="2">
    <location>
        <begin position="138"/>
        <end position="159"/>
    </location>
</feature>
<keyword evidence="1" id="KW-0645">Protease</keyword>
<reference evidence="4" key="1">
    <citation type="submission" date="2023-05" db="EMBL/GenBank/DDBJ databases">
        <title>Genome and transcriptome analyses reveal genes involved in the formation of fine ridges on petal epidermal cells in Hibiscus trionum.</title>
        <authorList>
            <person name="Koshimizu S."/>
            <person name="Masuda S."/>
            <person name="Ishii T."/>
            <person name="Shirasu K."/>
            <person name="Hoshino A."/>
            <person name="Arita M."/>
        </authorList>
    </citation>
    <scope>NUCLEOTIDE SEQUENCE</scope>
    <source>
        <strain evidence="4">Hamamatsu line</strain>
    </source>
</reference>
<dbReference type="SUPFAM" id="SSF53098">
    <property type="entry name" value="Ribonuclease H-like"/>
    <property type="match status" value="1"/>
</dbReference>
<dbReference type="GO" id="GO:0003676">
    <property type="term" value="F:nucleic acid binding"/>
    <property type="evidence" value="ECO:0007669"/>
    <property type="project" value="InterPro"/>
</dbReference>
<dbReference type="InterPro" id="IPR054722">
    <property type="entry name" value="PolX-like_BBD"/>
</dbReference>
<keyword evidence="5" id="KW-1185">Reference proteome</keyword>
<organism evidence="4 5">
    <name type="scientific">Hibiscus trionum</name>
    <name type="common">Flower of an hour</name>
    <dbReference type="NCBI Taxonomy" id="183268"/>
    <lineage>
        <taxon>Eukaryota</taxon>
        <taxon>Viridiplantae</taxon>
        <taxon>Streptophyta</taxon>
        <taxon>Embryophyta</taxon>
        <taxon>Tracheophyta</taxon>
        <taxon>Spermatophyta</taxon>
        <taxon>Magnoliopsida</taxon>
        <taxon>eudicotyledons</taxon>
        <taxon>Gunneridae</taxon>
        <taxon>Pentapetalae</taxon>
        <taxon>rosids</taxon>
        <taxon>malvids</taxon>
        <taxon>Malvales</taxon>
        <taxon>Malvaceae</taxon>
        <taxon>Malvoideae</taxon>
        <taxon>Hibiscus</taxon>
    </lineage>
</organism>
<dbReference type="Pfam" id="PF00665">
    <property type="entry name" value="rve"/>
    <property type="match status" value="1"/>
</dbReference>
<dbReference type="Gene3D" id="3.30.420.10">
    <property type="entry name" value="Ribonuclease H-like superfamily/Ribonuclease H"/>
    <property type="match status" value="1"/>
</dbReference>
<evidence type="ECO:0000256" key="2">
    <source>
        <dbReference type="SAM" id="MobiDB-lite"/>
    </source>
</evidence>
<dbReference type="GO" id="GO:0008233">
    <property type="term" value="F:peptidase activity"/>
    <property type="evidence" value="ECO:0007669"/>
    <property type="project" value="UniProtKB-KW"/>
</dbReference>
<feature type="domain" description="Integrase catalytic" evidence="3">
    <location>
        <begin position="363"/>
        <end position="489"/>
    </location>
</feature>
<dbReference type="InterPro" id="IPR025724">
    <property type="entry name" value="GAG-pre-integrase_dom"/>
</dbReference>
<dbReference type="Proteomes" id="UP001165190">
    <property type="component" value="Unassembled WGS sequence"/>
</dbReference>
<evidence type="ECO:0000313" key="5">
    <source>
        <dbReference type="Proteomes" id="UP001165190"/>
    </source>
</evidence>
<dbReference type="GO" id="GO:0006508">
    <property type="term" value="P:proteolysis"/>
    <property type="evidence" value="ECO:0007669"/>
    <property type="project" value="UniProtKB-KW"/>
</dbReference>
<evidence type="ECO:0000313" key="4">
    <source>
        <dbReference type="EMBL" id="GMJ10475.1"/>
    </source>
</evidence>
<comment type="caution">
    <text evidence="4">The sequence shown here is derived from an EMBL/GenBank/DDBJ whole genome shotgun (WGS) entry which is preliminary data.</text>
</comment>
<dbReference type="Pfam" id="PF25597">
    <property type="entry name" value="SH3_retrovirus"/>
    <property type="match status" value="1"/>
</dbReference>
<evidence type="ECO:0000259" key="3">
    <source>
        <dbReference type="PROSITE" id="PS50994"/>
    </source>
</evidence>